<keyword evidence="2" id="KW-1185">Reference proteome</keyword>
<dbReference type="OrthoDB" id="6781668at2759"/>
<evidence type="ECO:0000313" key="1">
    <source>
        <dbReference type="EMBL" id="KIL54299.1"/>
    </source>
</evidence>
<gene>
    <name evidence="1" type="ORF">M378DRAFT_174321</name>
</gene>
<dbReference type="AlphaFoldDB" id="A0A0C2SK33"/>
<sequence>MLDLALDAAAVSGTCSGRINSPRASKASDNGIGSSCKDFRTAGRELGMEYETLYHVPMFKEAKIRRNRDEI</sequence>
<dbReference type="EMBL" id="KN818830">
    <property type="protein sequence ID" value="KIL54299.1"/>
    <property type="molecule type" value="Genomic_DNA"/>
</dbReference>
<accession>A0A0C2SK33</accession>
<dbReference type="HOGENOM" id="CLU_2739519_0_0_1"/>
<dbReference type="InParanoid" id="A0A0C2SK33"/>
<organism evidence="1 2">
    <name type="scientific">Amanita muscaria (strain Koide BX008)</name>
    <dbReference type="NCBI Taxonomy" id="946122"/>
    <lineage>
        <taxon>Eukaryota</taxon>
        <taxon>Fungi</taxon>
        <taxon>Dikarya</taxon>
        <taxon>Basidiomycota</taxon>
        <taxon>Agaricomycotina</taxon>
        <taxon>Agaricomycetes</taxon>
        <taxon>Agaricomycetidae</taxon>
        <taxon>Agaricales</taxon>
        <taxon>Pluteineae</taxon>
        <taxon>Amanitaceae</taxon>
        <taxon>Amanita</taxon>
    </lineage>
</organism>
<reference evidence="1 2" key="1">
    <citation type="submission" date="2014-04" db="EMBL/GenBank/DDBJ databases">
        <title>Evolutionary Origins and Diversification of the Mycorrhizal Mutualists.</title>
        <authorList>
            <consortium name="DOE Joint Genome Institute"/>
            <consortium name="Mycorrhizal Genomics Consortium"/>
            <person name="Kohler A."/>
            <person name="Kuo A."/>
            <person name="Nagy L.G."/>
            <person name="Floudas D."/>
            <person name="Copeland A."/>
            <person name="Barry K.W."/>
            <person name="Cichocki N."/>
            <person name="Veneault-Fourrey C."/>
            <person name="LaButti K."/>
            <person name="Lindquist E.A."/>
            <person name="Lipzen A."/>
            <person name="Lundell T."/>
            <person name="Morin E."/>
            <person name="Murat C."/>
            <person name="Riley R."/>
            <person name="Ohm R."/>
            <person name="Sun H."/>
            <person name="Tunlid A."/>
            <person name="Henrissat B."/>
            <person name="Grigoriev I.V."/>
            <person name="Hibbett D.S."/>
            <person name="Martin F."/>
        </authorList>
    </citation>
    <scope>NUCLEOTIDE SEQUENCE [LARGE SCALE GENOMIC DNA]</scope>
    <source>
        <strain evidence="1 2">Koide BX008</strain>
    </source>
</reference>
<name>A0A0C2SK33_AMAMK</name>
<proteinExistence type="predicted"/>
<protein>
    <submittedName>
        <fullName evidence="1">Uncharacterized protein</fullName>
    </submittedName>
</protein>
<evidence type="ECO:0000313" key="2">
    <source>
        <dbReference type="Proteomes" id="UP000054549"/>
    </source>
</evidence>
<dbReference type="Proteomes" id="UP000054549">
    <property type="component" value="Unassembled WGS sequence"/>
</dbReference>